<dbReference type="EMBL" id="JACSNR010000008">
    <property type="protein sequence ID" value="MBM6923781.1"/>
    <property type="molecule type" value="Genomic_DNA"/>
</dbReference>
<proteinExistence type="predicted"/>
<dbReference type="Pfam" id="PF01019">
    <property type="entry name" value="G_glu_transpept"/>
    <property type="match status" value="1"/>
</dbReference>
<dbReference type="Gene3D" id="3.60.20.40">
    <property type="match status" value="1"/>
</dbReference>
<gene>
    <name evidence="1" type="ORF">H9X81_08790</name>
</gene>
<dbReference type="InterPro" id="IPR043138">
    <property type="entry name" value="GGT_lsub"/>
</dbReference>
<protein>
    <submittedName>
        <fullName evidence="1">Gamma-glutamyltransferase family protein</fullName>
    </submittedName>
</protein>
<organism evidence="1 2">
    <name type="scientific">Hydrogenoanaerobacterium saccharovorans</name>
    <dbReference type="NCBI Taxonomy" id="474960"/>
    <lineage>
        <taxon>Bacteria</taxon>
        <taxon>Bacillati</taxon>
        <taxon>Bacillota</taxon>
        <taxon>Clostridia</taxon>
        <taxon>Eubacteriales</taxon>
        <taxon>Oscillospiraceae</taxon>
        <taxon>Hydrogenoanaerobacterium</taxon>
    </lineage>
</organism>
<comment type="caution">
    <text evidence="1">The sequence shown here is derived from an EMBL/GenBank/DDBJ whole genome shotgun (WGS) entry which is preliminary data.</text>
</comment>
<evidence type="ECO:0000313" key="1">
    <source>
        <dbReference type="EMBL" id="MBM6923781.1"/>
    </source>
</evidence>
<dbReference type="RefSeq" id="WP_177502452.1">
    <property type="nucleotide sequence ID" value="NZ_JACSNR010000008.1"/>
</dbReference>
<reference evidence="1 2" key="1">
    <citation type="journal article" date="2021" name="Sci. Rep.">
        <title>The distribution of antibiotic resistance genes in chicken gut microbiota commensals.</title>
        <authorList>
            <person name="Juricova H."/>
            <person name="Matiasovicova J."/>
            <person name="Kubasova T."/>
            <person name="Cejkova D."/>
            <person name="Rychlik I."/>
        </authorList>
    </citation>
    <scope>NUCLEOTIDE SEQUENCE [LARGE SCALE GENOMIC DNA]</scope>
    <source>
        <strain evidence="1 2">An564</strain>
    </source>
</reference>
<dbReference type="PRINTS" id="PR01210">
    <property type="entry name" value="GGTRANSPTASE"/>
</dbReference>
<dbReference type="Gene3D" id="1.10.246.130">
    <property type="match status" value="1"/>
</dbReference>
<dbReference type="Proteomes" id="UP000724149">
    <property type="component" value="Unassembled WGS sequence"/>
</dbReference>
<dbReference type="SUPFAM" id="SSF56235">
    <property type="entry name" value="N-terminal nucleophile aminohydrolases (Ntn hydrolases)"/>
    <property type="match status" value="1"/>
</dbReference>
<dbReference type="InterPro" id="IPR029055">
    <property type="entry name" value="Ntn_hydrolases_N"/>
</dbReference>
<dbReference type="PANTHER" id="PTHR43881">
    <property type="entry name" value="GAMMA-GLUTAMYLTRANSPEPTIDASE (AFU_ORTHOLOGUE AFUA_4G13580)"/>
    <property type="match status" value="1"/>
</dbReference>
<evidence type="ECO:0000313" key="2">
    <source>
        <dbReference type="Proteomes" id="UP000724149"/>
    </source>
</evidence>
<accession>A0ABS2GNV0</accession>
<name>A0ABS2GNV0_9FIRM</name>
<keyword evidence="2" id="KW-1185">Reference proteome</keyword>
<dbReference type="PANTHER" id="PTHR43881:SF1">
    <property type="entry name" value="GAMMA-GLUTAMYLTRANSPEPTIDASE (AFU_ORTHOLOGUE AFUA_4G13580)"/>
    <property type="match status" value="1"/>
</dbReference>
<dbReference type="InterPro" id="IPR043137">
    <property type="entry name" value="GGT_ssub_C"/>
</dbReference>
<dbReference type="InterPro" id="IPR052896">
    <property type="entry name" value="GGT-like_enzyme"/>
</dbReference>
<sequence>MQFIPNYLPYPSVRYPIYARNGMVCASSPQAAAAGLEAMKKGGNAMDAAVATAAALTVCEPTANGIGSDAFALIWVEKEKKLYGLNASGFSPRNISIDALKAQGHETMPTYGWAPTMVPGAPAAWAAVANRFGALPMTESMAPAIRYAREGYPASPNLARMWKRAYDKFTTVLQGEEYAAWFDTFTPEGRCPAAGDMIRLPDHADTLEEIARTQAESFYRGALAEKIVADSQKHGGFFCAEDFAEYQPQWVEPISVDYRGYTVCEIPPNGQGIVALMALNILKEFSFPEKESIDTYHKQWEAMKIAFADGKYHVTDPRYMKVTPADLLAPEYGAHRAAQITDTAAEPCPELPPKSGTVYFCTADGEGNMVSFIQSNYMGFGSGIVVEGTGISLQNRGHDFSLNPEDANALAPGKKSYHTIIPGFLLKDGEAVGPFGVMGGYMQPQGHVQVVMNLVDFHLNPQQALDAPRWQWIKGKTFQVEDRFSNEIAKQLALRGHDVQVALDNVAFGRGQMILKLENGTLVGGTEGRTDSNIACW</sequence>